<feature type="coiled-coil region" evidence="1">
    <location>
        <begin position="158"/>
        <end position="197"/>
    </location>
</feature>
<reference evidence="3" key="1">
    <citation type="submission" date="2020-12" db="EMBL/GenBank/DDBJ databases">
        <title>Snuella sp. nov., isolated from sediment in Incheon.</title>
        <authorList>
            <person name="Kim W."/>
        </authorList>
    </citation>
    <scope>NUCLEOTIDE SEQUENCE</scope>
    <source>
        <strain evidence="3">CAU 1569</strain>
    </source>
</reference>
<dbReference type="RefSeq" id="WP_199112024.1">
    <property type="nucleotide sequence ID" value="NZ_JAELVQ010000001.1"/>
</dbReference>
<keyword evidence="4" id="KW-1185">Reference proteome</keyword>
<dbReference type="EMBL" id="JAELVQ010000001">
    <property type="protein sequence ID" value="MBJ6366567.1"/>
    <property type="molecule type" value="Genomic_DNA"/>
</dbReference>
<keyword evidence="2" id="KW-0812">Transmembrane</keyword>
<proteinExistence type="predicted"/>
<evidence type="ECO:0000313" key="3">
    <source>
        <dbReference type="EMBL" id="MBJ6366567.1"/>
    </source>
</evidence>
<gene>
    <name evidence="3" type="ORF">JF259_00570</name>
</gene>
<accession>A0A8J7ILH1</accession>
<organism evidence="3 4">
    <name type="scientific">Snuella sedimenti</name>
    <dbReference type="NCBI Taxonomy" id="2798802"/>
    <lineage>
        <taxon>Bacteria</taxon>
        <taxon>Pseudomonadati</taxon>
        <taxon>Bacteroidota</taxon>
        <taxon>Flavobacteriia</taxon>
        <taxon>Flavobacteriales</taxon>
        <taxon>Flavobacteriaceae</taxon>
        <taxon>Snuella</taxon>
    </lineage>
</organism>
<evidence type="ECO:0000256" key="2">
    <source>
        <dbReference type="SAM" id="Phobius"/>
    </source>
</evidence>
<protein>
    <submittedName>
        <fullName evidence="3">Uncharacterized protein</fullName>
    </submittedName>
</protein>
<name>A0A8J7ILH1_9FLAO</name>
<sequence length="245" mass="27613">MDPIKFDEHLKGKLENRRVKPSTESWSKLSSRLEAKEAKPNAGRSWLFMAASIIAVLLVATQFFNNNTETIKVLPSIEPTKAVIVEQANEEVKTLNKDVNDVEVDQLVKDTPVIEQGIDEVNTIVALEDKIVAKEEQKIEAVSKVAVVENLTFEAQKIQDLVVQIHTMKNENKEVSDDEIEALLQQAEKEIKLKRLQDKSFQKVDAIALLEDVEAELDQSFRTKVFEAIKASYNSVKTAVAQRNN</sequence>
<keyword evidence="2" id="KW-1133">Transmembrane helix</keyword>
<comment type="caution">
    <text evidence="3">The sequence shown here is derived from an EMBL/GenBank/DDBJ whole genome shotgun (WGS) entry which is preliminary data.</text>
</comment>
<evidence type="ECO:0000313" key="4">
    <source>
        <dbReference type="Proteomes" id="UP000610931"/>
    </source>
</evidence>
<dbReference type="AlphaFoldDB" id="A0A8J7ILH1"/>
<keyword evidence="2" id="KW-0472">Membrane</keyword>
<keyword evidence="1" id="KW-0175">Coiled coil</keyword>
<dbReference type="Proteomes" id="UP000610931">
    <property type="component" value="Unassembled WGS sequence"/>
</dbReference>
<feature type="transmembrane region" description="Helical" evidence="2">
    <location>
        <begin position="46"/>
        <end position="64"/>
    </location>
</feature>
<evidence type="ECO:0000256" key="1">
    <source>
        <dbReference type="SAM" id="Coils"/>
    </source>
</evidence>